<reference evidence="2" key="1">
    <citation type="journal article" date="2022" name="Cell Host Microbe">
        <title>Colonization of the live biotherapeutic product VE303 and modulation of the microbiota and metabolites in healthy volunteers.</title>
        <authorList>
            <person name="Dsouza M."/>
            <person name="Menon R."/>
            <person name="Crossette E."/>
            <person name="Bhattarai S.K."/>
            <person name="Schneider J."/>
            <person name="Kim Y.G."/>
            <person name="Reddy S."/>
            <person name="Caballero S."/>
            <person name="Felix C."/>
            <person name="Cornacchione L."/>
            <person name="Hendrickson J."/>
            <person name="Watson A.R."/>
            <person name="Minot S.S."/>
            <person name="Greenfield N."/>
            <person name="Schopf L."/>
            <person name="Szabady R."/>
            <person name="Patarroyo J."/>
            <person name="Smith W."/>
            <person name="Harrison P."/>
            <person name="Kuijper E.J."/>
            <person name="Kelly C.P."/>
            <person name="Olle B."/>
            <person name="Bobilev D."/>
            <person name="Silber J.L."/>
            <person name="Bucci V."/>
            <person name="Roberts B."/>
            <person name="Faith J."/>
            <person name="Norman J.M."/>
        </authorList>
    </citation>
    <scope>NUCLEOTIDE SEQUENCE</scope>
    <source>
        <strain evidence="2">VE303-04</strain>
    </source>
</reference>
<sequence>MASDKKTAAGNTSMLLLQLLSERDMYGYEMIETLGKRSENLFELKAGTLYPLLHTMESQKLLFSYEAEVMGKVRKYYGITKEGRIALEEKKKEWQFYNRAVSRIIGGELCGAE</sequence>
<evidence type="ECO:0000313" key="3">
    <source>
        <dbReference type="EMBL" id="MDB2001201.1"/>
    </source>
</evidence>
<dbReference type="Pfam" id="PF03551">
    <property type="entry name" value="PadR"/>
    <property type="match status" value="1"/>
</dbReference>
<organism evidence="2 4">
    <name type="scientific">Clostridium symbiosum</name>
    <name type="common">Bacteroides symbiosus</name>
    <dbReference type="NCBI Taxonomy" id="1512"/>
    <lineage>
        <taxon>Bacteria</taxon>
        <taxon>Bacillati</taxon>
        <taxon>Bacillota</taxon>
        <taxon>Clostridia</taxon>
        <taxon>Lachnospirales</taxon>
        <taxon>Lachnospiraceae</taxon>
        <taxon>Otoolea</taxon>
    </lineage>
</organism>
<dbReference type="InterPro" id="IPR036390">
    <property type="entry name" value="WH_DNA-bd_sf"/>
</dbReference>
<dbReference type="SUPFAM" id="SSF46785">
    <property type="entry name" value="Winged helix' DNA-binding domain"/>
    <property type="match status" value="1"/>
</dbReference>
<dbReference type="EMBL" id="JAQLGM010000033">
    <property type="protein sequence ID" value="MDB2001201.1"/>
    <property type="molecule type" value="Genomic_DNA"/>
</dbReference>
<gene>
    <name evidence="2" type="ORF">K5I21_04605</name>
    <name evidence="3" type="ORF">PM006_13415</name>
</gene>
<evidence type="ECO:0000313" key="4">
    <source>
        <dbReference type="Proteomes" id="UP001203136"/>
    </source>
</evidence>
<proteinExistence type="predicted"/>
<dbReference type="PANTHER" id="PTHR43252">
    <property type="entry name" value="TRANSCRIPTIONAL REGULATOR YQJI"/>
    <property type="match status" value="1"/>
</dbReference>
<reference evidence="3" key="2">
    <citation type="submission" date="2023-01" db="EMBL/GenBank/DDBJ databases">
        <title>Human gut microbiome strain richness.</title>
        <authorList>
            <person name="Chen-Liaw A."/>
        </authorList>
    </citation>
    <scope>NUCLEOTIDE SEQUENCE</scope>
    <source>
        <strain evidence="3">B1_m1001713B170214d0_201011</strain>
    </source>
</reference>
<name>A0AAW5F157_CLOSY</name>
<dbReference type="RefSeq" id="WP_003500332.1">
    <property type="nucleotide sequence ID" value="NZ_BAABZD010000001.1"/>
</dbReference>
<feature type="domain" description="Transcription regulator PadR N-terminal" evidence="1">
    <location>
        <begin position="16"/>
        <end position="89"/>
    </location>
</feature>
<dbReference type="Proteomes" id="UP001203136">
    <property type="component" value="Unassembled WGS sequence"/>
</dbReference>
<comment type="caution">
    <text evidence="2">The sequence shown here is derived from an EMBL/GenBank/DDBJ whole genome shotgun (WGS) entry which is preliminary data.</text>
</comment>
<dbReference type="InterPro" id="IPR036388">
    <property type="entry name" value="WH-like_DNA-bd_sf"/>
</dbReference>
<dbReference type="Gene3D" id="1.10.10.10">
    <property type="entry name" value="Winged helix-like DNA-binding domain superfamily/Winged helix DNA-binding domain"/>
    <property type="match status" value="1"/>
</dbReference>
<evidence type="ECO:0000313" key="2">
    <source>
        <dbReference type="EMBL" id="MCK0085164.1"/>
    </source>
</evidence>
<dbReference type="PANTHER" id="PTHR43252:SF7">
    <property type="entry name" value="TRANSCRIPTIONAL REGULATOR YQJI"/>
    <property type="match status" value="1"/>
</dbReference>
<accession>A0AAW5F157</accession>
<dbReference type="GeneID" id="57967052"/>
<dbReference type="EMBL" id="JAINVB010000001">
    <property type="protein sequence ID" value="MCK0085164.1"/>
    <property type="molecule type" value="Genomic_DNA"/>
</dbReference>
<dbReference type="AlphaFoldDB" id="A0AAW5F157"/>
<dbReference type="InterPro" id="IPR005149">
    <property type="entry name" value="Tscrpt_reg_PadR_N"/>
</dbReference>
<evidence type="ECO:0000259" key="1">
    <source>
        <dbReference type="Pfam" id="PF03551"/>
    </source>
</evidence>
<protein>
    <submittedName>
        <fullName evidence="2">PadR family transcriptional regulator</fullName>
    </submittedName>
</protein>
<dbReference type="Proteomes" id="UP001300871">
    <property type="component" value="Unassembled WGS sequence"/>
</dbReference>